<evidence type="ECO:0000256" key="4">
    <source>
        <dbReference type="ARBA" id="ARBA00022801"/>
    </source>
</evidence>
<dbReference type="RefSeq" id="WP_131608536.1">
    <property type="nucleotide sequence ID" value="NZ_SJSM01000004.1"/>
</dbReference>
<name>A0A4R0ND11_9SPHI</name>
<dbReference type="InterPro" id="IPR057739">
    <property type="entry name" value="Glyco_hydro_29_N"/>
</dbReference>
<dbReference type="EMBL" id="SJSM01000004">
    <property type="protein sequence ID" value="TCC97123.1"/>
    <property type="molecule type" value="Genomic_DNA"/>
</dbReference>
<dbReference type="GO" id="GO:0004560">
    <property type="term" value="F:alpha-L-fucosidase activity"/>
    <property type="evidence" value="ECO:0007669"/>
    <property type="project" value="InterPro"/>
</dbReference>
<feature type="signal peptide" evidence="6">
    <location>
        <begin position="1"/>
        <end position="20"/>
    </location>
</feature>
<evidence type="ECO:0000256" key="2">
    <source>
        <dbReference type="ARBA" id="ARBA00012662"/>
    </source>
</evidence>
<dbReference type="AlphaFoldDB" id="A0A4R0ND11"/>
<keyword evidence="9" id="KW-1185">Reference proteome</keyword>
<dbReference type="Proteomes" id="UP000291117">
    <property type="component" value="Unassembled WGS sequence"/>
</dbReference>
<reference evidence="8 9" key="1">
    <citation type="submission" date="2019-02" db="EMBL/GenBank/DDBJ databases">
        <title>Pedobacter sp. RP-3-8 sp. nov., isolated from Arctic soil.</title>
        <authorList>
            <person name="Dahal R.H."/>
        </authorList>
    </citation>
    <scope>NUCLEOTIDE SEQUENCE [LARGE SCALE GENOMIC DNA]</scope>
    <source>
        <strain evidence="8 9">RP-3-8</strain>
    </source>
</reference>
<gene>
    <name evidence="8" type="ORF">EZ444_09730</name>
</gene>
<feature type="domain" description="Glycoside hydrolase family 29 N-terminal" evidence="7">
    <location>
        <begin position="38"/>
        <end position="355"/>
    </location>
</feature>
<feature type="chain" id="PRO_5020686426" description="alpha-L-fucosidase" evidence="6">
    <location>
        <begin position="21"/>
        <end position="506"/>
    </location>
</feature>
<dbReference type="Pfam" id="PF01120">
    <property type="entry name" value="Alpha_L_fucos"/>
    <property type="match status" value="1"/>
</dbReference>
<evidence type="ECO:0000313" key="9">
    <source>
        <dbReference type="Proteomes" id="UP000291117"/>
    </source>
</evidence>
<dbReference type="SMART" id="SM00812">
    <property type="entry name" value="Alpha_L_fucos"/>
    <property type="match status" value="1"/>
</dbReference>
<dbReference type="EC" id="3.2.1.51" evidence="2"/>
<evidence type="ECO:0000313" key="8">
    <source>
        <dbReference type="EMBL" id="TCC97123.1"/>
    </source>
</evidence>
<dbReference type="GO" id="GO:0016139">
    <property type="term" value="P:glycoside catabolic process"/>
    <property type="evidence" value="ECO:0007669"/>
    <property type="project" value="TreeGrafter"/>
</dbReference>
<dbReference type="Gene3D" id="3.20.20.80">
    <property type="entry name" value="Glycosidases"/>
    <property type="match status" value="1"/>
</dbReference>
<accession>A0A4R0ND11</accession>
<dbReference type="PANTHER" id="PTHR10030:SF37">
    <property type="entry name" value="ALPHA-L-FUCOSIDASE-RELATED"/>
    <property type="match status" value="1"/>
</dbReference>
<dbReference type="GO" id="GO:0005764">
    <property type="term" value="C:lysosome"/>
    <property type="evidence" value="ECO:0007669"/>
    <property type="project" value="TreeGrafter"/>
</dbReference>
<protein>
    <recommendedName>
        <fullName evidence="2">alpha-L-fucosidase</fullName>
        <ecNumber evidence="2">3.2.1.51</ecNumber>
    </recommendedName>
</protein>
<keyword evidence="4" id="KW-0378">Hydrolase</keyword>
<dbReference type="InterPro" id="IPR017853">
    <property type="entry name" value="GH"/>
</dbReference>
<evidence type="ECO:0000256" key="3">
    <source>
        <dbReference type="ARBA" id="ARBA00022729"/>
    </source>
</evidence>
<evidence type="ECO:0000256" key="1">
    <source>
        <dbReference type="ARBA" id="ARBA00007951"/>
    </source>
</evidence>
<dbReference type="OrthoDB" id="107551at2"/>
<dbReference type="InterPro" id="IPR000933">
    <property type="entry name" value="Glyco_hydro_29"/>
</dbReference>
<evidence type="ECO:0000259" key="7">
    <source>
        <dbReference type="Pfam" id="PF01120"/>
    </source>
</evidence>
<keyword evidence="5" id="KW-0326">Glycosidase</keyword>
<dbReference type="Gene3D" id="2.60.120.260">
    <property type="entry name" value="Galactose-binding domain-like"/>
    <property type="match status" value="1"/>
</dbReference>
<evidence type="ECO:0000256" key="6">
    <source>
        <dbReference type="SAM" id="SignalP"/>
    </source>
</evidence>
<organism evidence="8 9">
    <name type="scientific">Pedobacter hiemivivus</name>
    <dbReference type="NCBI Taxonomy" id="2530454"/>
    <lineage>
        <taxon>Bacteria</taxon>
        <taxon>Pseudomonadati</taxon>
        <taxon>Bacteroidota</taxon>
        <taxon>Sphingobacteriia</taxon>
        <taxon>Sphingobacteriales</taxon>
        <taxon>Sphingobacteriaceae</taxon>
        <taxon>Pedobacter</taxon>
    </lineage>
</organism>
<dbReference type="PANTHER" id="PTHR10030">
    <property type="entry name" value="ALPHA-L-FUCOSIDASE"/>
    <property type="match status" value="1"/>
</dbReference>
<comment type="caution">
    <text evidence="8">The sequence shown here is derived from an EMBL/GenBank/DDBJ whole genome shotgun (WGS) entry which is preliminary data.</text>
</comment>
<proteinExistence type="inferred from homology"/>
<dbReference type="GO" id="GO:0006004">
    <property type="term" value="P:fucose metabolic process"/>
    <property type="evidence" value="ECO:0007669"/>
    <property type="project" value="TreeGrafter"/>
</dbReference>
<dbReference type="SUPFAM" id="SSF51445">
    <property type="entry name" value="(Trans)glycosidases"/>
    <property type="match status" value="1"/>
</dbReference>
<comment type="similarity">
    <text evidence="1">Belongs to the glycosyl hydrolase 29 family.</text>
</comment>
<sequence length="506" mass="56353">MIKKLTVFALILCLTSTLVAQVKAPKPYGVLPSPRQLKWHETEMYCLIHFTPTTFQNKEWGYGDAEPSLFNPTKFNALQIVQAAKAAGFNGVIAVAKHHDGFALWPTKTSDYNISKSIWGNGKGDLVKDFQLAAKKEGLKFGVYCSPWDRNNPNYGSPAYIDVYRNQIKELYSNYGELFMSWHDGANGGDGYYGGKKEQRKVDQSKYYDWHNTWENITRKMQPNAAIFSDVGLDVRWLGNERGLAPETSWATITIEGKNGKPAMPGFMNEANLGSGTRGGKQWIPFEADVALRPGWFYHKDQDDKVKSVAQLFNIYCSSVGRGGSLDLGLSPTTEGLLHQNDVDTLAKFGAMLKKVFANNLAKQAKISLSNVRGGMNFLLGSGNPSNLLNERNKGLVLFGSANLTDRDRYSYWATDDAVHQATAELEFIKPVSFSIVQLRENIKLGQRIDSVGVEVYKNNAWVQIAKATSIGANRIIRLPQTETADRVRVKFYAPVCIAVSELGLY</sequence>
<keyword evidence="3 6" id="KW-0732">Signal</keyword>
<evidence type="ECO:0000256" key="5">
    <source>
        <dbReference type="ARBA" id="ARBA00023295"/>
    </source>
</evidence>